<dbReference type="GeneID" id="25974129"/>
<dbReference type="SUPFAM" id="SSF109715">
    <property type="entry name" value="DEK C-terminal domain"/>
    <property type="match status" value="1"/>
</dbReference>
<dbReference type="EMBL" id="GL629807">
    <property type="protein sequence ID" value="EFW99809.1"/>
    <property type="molecule type" value="Genomic_DNA"/>
</dbReference>
<evidence type="ECO:0000259" key="2">
    <source>
        <dbReference type="PROSITE" id="PS51925"/>
    </source>
</evidence>
<feature type="domain" description="DEK-C" evidence="3">
    <location>
        <begin position="7"/>
        <end position="63"/>
    </location>
</feature>
<dbReference type="Gene3D" id="1.10.10.60">
    <property type="entry name" value="Homeodomain-like"/>
    <property type="match status" value="1"/>
</dbReference>
<sequence length="285" mass="31531">MATPLSDEEEQRYTHLIDAILETADLLTVTRKKVRKGLEKALGGKDLSEQKEAIKALIEARFDAINSQSLSTPPLHNVSPIDDELGSVTPSKRRHPTESDNEHDDASSRAATEEINVALDEMPAKKKHKRSSLSIEDADARLAAELQAQENRLARGRTTRGGSSVVKPRKKPPSKKKSAPKVKTAGGDGSDADSDGSGEVKENRKTGGFQKPFNLSDQLSELVGSSQVVKKLWVYIKAHDLQDPLDKRQIRCDDKMQAVFQQQRVGMFQMNKLLGSHLYPVEEEE</sequence>
<name>F0XQQ2_GROCL</name>
<dbReference type="Proteomes" id="UP000007796">
    <property type="component" value="Unassembled WGS sequence"/>
</dbReference>
<feature type="domain" description="DM2" evidence="2">
    <location>
        <begin position="198"/>
        <end position="280"/>
    </location>
</feature>
<feature type="compositionally biased region" description="Basic and acidic residues" evidence="1">
    <location>
        <begin position="96"/>
        <end position="107"/>
    </location>
</feature>
<dbReference type="OrthoDB" id="10251073at2759"/>
<evidence type="ECO:0000259" key="3">
    <source>
        <dbReference type="PROSITE" id="PS51998"/>
    </source>
</evidence>
<dbReference type="InterPro" id="IPR019835">
    <property type="entry name" value="SWIB_domain"/>
</dbReference>
<dbReference type="InterPro" id="IPR036885">
    <property type="entry name" value="SWIB_MDM2_dom_sf"/>
</dbReference>
<dbReference type="SUPFAM" id="SSF47592">
    <property type="entry name" value="SWIB/MDM2 domain"/>
    <property type="match status" value="1"/>
</dbReference>
<keyword evidence="5" id="KW-1185">Reference proteome</keyword>
<dbReference type="HOGENOM" id="CLU_046065_1_1_1"/>
<reference evidence="4 5" key="1">
    <citation type="journal article" date="2011" name="Proc. Natl. Acad. Sci. U.S.A.">
        <title>Genome and transcriptome analyses of the mountain pine beetle-fungal symbiont Grosmannia clavigera, a lodgepole pine pathogen.</title>
        <authorList>
            <person name="DiGuistini S."/>
            <person name="Wang Y."/>
            <person name="Liao N.Y."/>
            <person name="Taylor G."/>
            <person name="Tanguay P."/>
            <person name="Feau N."/>
            <person name="Henrissat B."/>
            <person name="Chan S.K."/>
            <person name="Hesse-Orce U."/>
            <person name="Alamouti S.M."/>
            <person name="Tsui C.K.M."/>
            <person name="Docking R.T."/>
            <person name="Levasseur A."/>
            <person name="Haridas S."/>
            <person name="Robertson G."/>
            <person name="Birol I."/>
            <person name="Holt R.A."/>
            <person name="Marra M.A."/>
            <person name="Hamelin R.C."/>
            <person name="Hirst M."/>
            <person name="Jones S.J.M."/>
            <person name="Bohlmann J."/>
            <person name="Breuil C."/>
        </authorList>
    </citation>
    <scope>NUCLEOTIDE SEQUENCE [LARGE SCALE GENOMIC DNA]</scope>
    <source>
        <strain evidence="5">kw1407 / UAMH 11150</strain>
    </source>
</reference>
<proteinExistence type="predicted"/>
<dbReference type="InParanoid" id="F0XQQ2"/>
<dbReference type="eggNOG" id="KOG1946">
    <property type="taxonomic scope" value="Eukaryota"/>
</dbReference>
<dbReference type="Gene3D" id="1.10.245.10">
    <property type="entry name" value="SWIB/MDM2 domain"/>
    <property type="match status" value="1"/>
</dbReference>
<dbReference type="SMART" id="SM00151">
    <property type="entry name" value="SWIB"/>
    <property type="match status" value="1"/>
</dbReference>
<evidence type="ECO:0000256" key="1">
    <source>
        <dbReference type="SAM" id="MobiDB-lite"/>
    </source>
</evidence>
<dbReference type="PROSITE" id="PS51925">
    <property type="entry name" value="SWIB_MDM2"/>
    <property type="match status" value="1"/>
</dbReference>
<dbReference type="STRING" id="655863.F0XQQ2"/>
<organism evidence="5">
    <name type="scientific">Grosmannia clavigera (strain kw1407 / UAMH 11150)</name>
    <name type="common">Blue stain fungus</name>
    <name type="synonym">Graphiocladiella clavigera</name>
    <dbReference type="NCBI Taxonomy" id="655863"/>
    <lineage>
        <taxon>Eukaryota</taxon>
        <taxon>Fungi</taxon>
        <taxon>Dikarya</taxon>
        <taxon>Ascomycota</taxon>
        <taxon>Pezizomycotina</taxon>
        <taxon>Sordariomycetes</taxon>
        <taxon>Sordariomycetidae</taxon>
        <taxon>Ophiostomatales</taxon>
        <taxon>Ophiostomataceae</taxon>
        <taxon>Leptographium</taxon>
    </lineage>
</organism>
<accession>F0XQQ2</accession>
<gene>
    <name evidence="4" type="ORF">CMQ_127</name>
</gene>
<dbReference type="CDD" id="cd10567">
    <property type="entry name" value="SWIB-MDM2_like"/>
    <property type="match status" value="1"/>
</dbReference>
<evidence type="ECO:0000313" key="5">
    <source>
        <dbReference type="Proteomes" id="UP000007796"/>
    </source>
</evidence>
<dbReference type="Pfam" id="PF08766">
    <property type="entry name" value="DEK_C"/>
    <property type="match status" value="1"/>
</dbReference>
<dbReference type="Pfam" id="PF02201">
    <property type="entry name" value="SWIB"/>
    <property type="match status" value="1"/>
</dbReference>
<dbReference type="PANTHER" id="PTHR13844">
    <property type="entry name" value="SWI/SNF-RELATED MATRIX-ASSOCIATED ACTIN-DEPENDENT REGULATOR OF CHROMATIN SUBFAMILY D"/>
    <property type="match status" value="1"/>
</dbReference>
<protein>
    <submittedName>
        <fullName evidence="4">Swib mdm2 domain containing protein</fullName>
    </submittedName>
</protein>
<dbReference type="FunCoup" id="F0XQQ2">
    <property type="interactions" value="141"/>
</dbReference>
<dbReference type="PROSITE" id="PS51998">
    <property type="entry name" value="DEK_C"/>
    <property type="match status" value="1"/>
</dbReference>
<feature type="region of interest" description="Disordered" evidence="1">
    <location>
        <begin position="69"/>
        <end position="110"/>
    </location>
</feature>
<evidence type="ECO:0000313" key="4">
    <source>
        <dbReference type="EMBL" id="EFW99809.1"/>
    </source>
</evidence>
<feature type="compositionally biased region" description="Basic residues" evidence="1">
    <location>
        <begin position="167"/>
        <end position="180"/>
    </location>
</feature>
<dbReference type="AlphaFoldDB" id="F0XQQ2"/>
<dbReference type="RefSeq" id="XP_014169224.1">
    <property type="nucleotide sequence ID" value="XM_014313749.1"/>
</dbReference>
<feature type="region of interest" description="Disordered" evidence="1">
    <location>
        <begin position="150"/>
        <end position="213"/>
    </location>
</feature>
<dbReference type="InterPro" id="IPR014876">
    <property type="entry name" value="DEK_C"/>
</dbReference>
<dbReference type="InterPro" id="IPR003121">
    <property type="entry name" value="SWIB_MDM2_domain"/>
</dbReference>